<dbReference type="OrthoDB" id="406838at2759"/>
<dbReference type="InParanoid" id="A0A2P5HEA9"/>
<protein>
    <recommendedName>
        <fullName evidence="4">Peptidase M10 metallopeptidase domain-containing protein</fullName>
    </recommendedName>
</protein>
<dbReference type="STRING" id="158607.A0A2P5HEA9"/>
<sequence>MAEGNTNPKASDMTDNDNDNNNMSAPEEKRTYTCSTQKSLNAELLPAKHTEVEAERPQMGKANDSIVVGIGKEVPRWDVVKQRPRQLKYFLQTSKFPSAKLAQDTAAAFQKACDTWNAVDLGVKIMAAPDAASANFDLTYWDPDDPNETTLAMAFFPNEKNQTFGYTDMEGIKAFYKLKNGTKVGGLPVTDYIPTIKKR</sequence>
<name>A0A2P5HEA9_DIAHE</name>
<evidence type="ECO:0008006" key="4">
    <source>
        <dbReference type="Google" id="ProtNLM"/>
    </source>
</evidence>
<gene>
    <name evidence="2" type="ORF">DHEL01_v213036</name>
</gene>
<dbReference type="Proteomes" id="UP000094444">
    <property type="component" value="Unassembled WGS sequence"/>
</dbReference>
<evidence type="ECO:0000256" key="1">
    <source>
        <dbReference type="SAM" id="MobiDB-lite"/>
    </source>
</evidence>
<dbReference type="InterPro" id="IPR024079">
    <property type="entry name" value="MetalloPept_cat_dom_sf"/>
</dbReference>
<dbReference type="GO" id="GO:0008237">
    <property type="term" value="F:metallopeptidase activity"/>
    <property type="evidence" value="ECO:0007669"/>
    <property type="project" value="InterPro"/>
</dbReference>
<accession>A0A2P5HEA9</accession>
<evidence type="ECO:0000313" key="2">
    <source>
        <dbReference type="EMBL" id="POS68570.1"/>
    </source>
</evidence>
<evidence type="ECO:0000313" key="3">
    <source>
        <dbReference type="Proteomes" id="UP000094444"/>
    </source>
</evidence>
<proteinExistence type="predicted"/>
<keyword evidence="3" id="KW-1185">Reference proteome</keyword>
<dbReference type="AlphaFoldDB" id="A0A2P5HEA9"/>
<organism evidence="2 3">
    <name type="scientific">Diaporthe helianthi</name>
    <dbReference type="NCBI Taxonomy" id="158607"/>
    <lineage>
        <taxon>Eukaryota</taxon>
        <taxon>Fungi</taxon>
        <taxon>Dikarya</taxon>
        <taxon>Ascomycota</taxon>
        <taxon>Pezizomycotina</taxon>
        <taxon>Sordariomycetes</taxon>
        <taxon>Sordariomycetidae</taxon>
        <taxon>Diaporthales</taxon>
        <taxon>Diaporthaceae</taxon>
        <taxon>Diaporthe</taxon>
    </lineage>
</organism>
<comment type="caution">
    <text evidence="2">The sequence shown here is derived from an EMBL/GenBank/DDBJ whole genome shotgun (WGS) entry which is preliminary data.</text>
</comment>
<reference evidence="2" key="1">
    <citation type="submission" date="2017-09" db="EMBL/GenBank/DDBJ databases">
        <title>Polyketide synthases of a Diaporthe helianthi virulent isolate.</title>
        <authorList>
            <person name="Baroncelli R."/>
        </authorList>
    </citation>
    <scope>NUCLEOTIDE SEQUENCE [LARGE SCALE GENOMIC DNA]</scope>
    <source>
        <strain evidence="2">7/96</strain>
    </source>
</reference>
<feature type="region of interest" description="Disordered" evidence="1">
    <location>
        <begin position="1"/>
        <end position="40"/>
    </location>
</feature>
<dbReference type="EMBL" id="MAVT02004006">
    <property type="protein sequence ID" value="POS68570.1"/>
    <property type="molecule type" value="Genomic_DNA"/>
</dbReference>
<dbReference type="Gene3D" id="3.40.390.10">
    <property type="entry name" value="Collagenase (Catalytic Domain)"/>
    <property type="match status" value="1"/>
</dbReference>